<accession>A0A1N7S5M0</accession>
<dbReference type="EMBL" id="CYGY02000032">
    <property type="protein sequence ID" value="SIT42662.1"/>
    <property type="molecule type" value="Genomic_DNA"/>
</dbReference>
<comment type="caution">
    <text evidence="1">The sequence shown here is derived from an EMBL/GenBank/DDBJ whole genome shotgun (WGS) entry which is preliminary data.</text>
</comment>
<reference evidence="1" key="1">
    <citation type="submission" date="2016-12" db="EMBL/GenBank/DDBJ databases">
        <authorList>
            <person name="Moulin L."/>
        </authorList>
    </citation>
    <scope>NUCLEOTIDE SEQUENCE [LARGE SCALE GENOMIC DNA]</scope>
    <source>
        <strain evidence="1">STM 7183</strain>
    </source>
</reference>
<evidence type="ECO:0000313" key="2">
    <source>
        <dbReference type="Proteomes" id="UP000195569"/>
    </source>
</evidence>
<keyword evidence="2" id="KW-1185">Reference proteome</keyword>
<sequence length="68" mass="7319">MCVAAIRAATLSQFMRRIQRLAGTLSGPKAGGVSGFIDALRSSEIQQSDCFERAGVRRSRTASSVECR</sequence>
<organism evidence="1 2">
    <name type="scientific">Paraburkholderia piptadeniae</name>
    <dbReference type="NCBI Taxonomy" id="1701573"/>
    <lineage>
        <taxon>Bacteria</taxon>
        <taxon>Pseudomonadati</taxon>
        <taxon>Pseudomonadota</taxon>
        <taxon>Betaproteobacteria</taxon>
        <taxon>Burkholderiales</taxon>
        <taxon>Burkholderiaceae</taxon>
        <taxon>Paraburkholderia</taxon>
    </lineage>
</organism>
<gene>
    <name evidence="1" type="ORF">BN2476_320241</name>
</gene>
<name>A0A1N7S5M0_9BURK</name>
<proteinExistence type="predicted"/>
<dbReference type="Proteomes" id="UP000195569">
    <property type="component" value="Unassembled WGS sequence"/>
</dbReference>
<evidence type="ECO:0000313" key="1">
    <source>
        <dbReference type="EMBL" id="SIT42662.1"/>
    </source>
</evidence>
<protein>
    <submittedName>
        <fullName evidence="1">Uncharacterized protein</fullName>
    </submittedName>
</protein>
<dbReference type="AlphaFoldDB" id="A0A1N7S5M0"/>